<sequence length="128" mass="14882">MRPLRNIVFKTFLSTLICSIVVSLIWLEAVELTPKARKSDFYGLAHIMIIFCSFIMSLCTLTIFINRLDTVRNNAVLSGLSFFFLPLSVWIAIGLTSFDIQEIRLWAVVFISFLLPLTYYFITYRKRL</sequence>
<dbReference type="OrthoDB" id="679057at2"/>
<proteinExistence type="predicted"/>
<evidence type="ECO:0000313" key="2">
    <source>
        <dbReference type="EMBL" id="SEW35088.1"/>
    </source>
</evidence>
<evidence type="ECO:0000256" key="1">
    <source>
        <dbReference type="SAM" id="Phobius"/>
    </source>
</evidence>
<dbReference type="EMBL" id="FOJG01000001">
    <property type="protein sequence ID" value="SEW35088.1"/>
    <property type="molecule type" value="Genomic_DNA"/>
</dbReference>
<dbReference type="STRING" id="29529.SAMN04488122_2181"/>
<feature type="transmembrane region" description="Helical" evidence="1">
    <location>
        <begin position="76"/>
        <end position="97"/>
    </location>
</feature>
<feature type="transmembrane region" description="Helical" evidence="1">
    <location>
        <begin position="7"/>
        <end position="29"/>
    </location>
</feature>
<feature type="transmembrane region" description="Helical" evidence="1">
    <location>
        <begin position="103"/>
        <end position="122"/>
    </location>
</feature>
<protein>
    <submittedName>
        <fullName evidence="2">Uncharacterized protein</fullName>
    </submittedName>
</protein>
<organism evidence="2 3">
    <name type="scientific">Chitinophaga arvensicola</name>
    <dbReference type="NCBI Taxonomy" id="29529"/>
    <lineage>
        <taxon>Bacteria</taxon>
        <taxon>Pseudomonadati</taxon>
        <taxon>Bacteroidota</taxon>
        <taxon>Chitinophagia</taxon>
        <taxon>Chitinophagales</taxon>
        <taxon>Chitinophagaceae</taxon>
        <taxon>Chitinophaga</taxon>
    </lineage>
</organism>
<feature type="transmembrane region" description="Helical" evidence="1">
    <location>
        <begin position="41"/>
        <end position="64"/>
    </location>
</feature>
<evidence type="ECO:0000313" key="3">
    <source>
        <dbReference type="Proteomes" id="UP000199310"/>
    </source>
</evidence>
<accession>A0A1I0R3Q7</accession>
<gene>
    <name evidence="2" type="ORF">SAMN04488122_2181</name>
</gene>
<dbReference type="RefSeq" id="WP_143059124.1">
    <property type="nucleotide sequence ID" value="NZ_FOJG01000001.1"/>
</dbReference>
<keyword evidence="1" id="KW-0812">Transmembrane</keyword>
<name>A0A1I0R3Q7_9BACT</name>
<dbReference type="AlphaFoldDB" id="A0A1I0R3Q7"/>
<reference evidence="3" key="1">
    <citation type="submission" date="2016-10" db="EMBL/GenBank/DDBJ databases">
        <authorList>
            <person name="Varghese N."/>
            <person name="Submissions S."/>
        </authorList>
    </citation>
    <scope>NUCLEOTIDE SEQUENCE [LARGE SCALE GENOMIC DNA]</scope>
    <source>
        <strain evidence="3">DSM 3695</strain>
    </source>
</reference>
<dbReference type="Proteomes" id="UP000199310">
    <property type="component" value="Unassembled WGS sequence"/>
</dbReference>
<keyword evidence="1" id="KW-1133">Transmembrane helix</keyword>
<keyword evidence="3" id="KW-1185">Reference proteome</keyword>
<keyword evidence="1" id="KW-0472">Membrane</keyword>